<dbReference type="RefSeq" id="WP_140160495.1">
    <property type="nucleotide sequence ID" value="NZ_MSSW01000001.1"/>
</dbReference>
<reference evidence="2 3" key="1">
    <citation type="submission" date="2018-08" db="EMBL/GenBank/DDBJ databases">
        <title>Genomic Encyclopedia of Archaeal and Bacterial Type Strains, Phase II (KMG-II): from individual species to whole genera.</title>
        <authorList>
            <person name="Goeker M."/>
        </authorList>
    </citation>
    <scope>NUCLEOTIDE SEQUENCE [LARGE SCALE GENOMIC DNA]</scope>
    <source>
        <strain evidence="2 3">DSM 15986</strain>
    </source>
</reference>
<accession>A0A3E0E1A9</accession>
<dbReference type="AlphaFoldDB" id="A0A3E0E1A9"/>
<dbReference type="Proteomes" id="UP000256405">
    <property type="component" value="Unassembled WGS sequence"/>
</dbReference>
<proteinExistence type="predicted"/>
<protein>
    <submittedName>
        <fullName evidence="2">Uncharacterized protein</fullName>
    </submittedName>
</protein>
<feature type="chain" id="PRO_5017717377" evidence="1">
    <location>
        <begin position="22"/>
        <end position="69"/>
    </location>
</feature>
<keyword evidence="3" id="KW-1185">Reference proteome</keyword>
<comment type="caution">
    <text evidence="2">The sequence shown here is derived from an EMBL/GenBank/DDBJ whole genome shotgun (WGS) entry which is preliminary data.</text>
</comment>
<feature type="signal peptide" evidence="1">
    <location>
        <begin position="1"/>
        <end position="21"/>
    </location>
</feature>
<sequence length="69" mass="7643">MKKVFAVTSIFAATFFLMPHAETFAGEEVWQIERIQCDGGGEVYRCRFDGSSGCDFGGQKHCDEVSSIN</sequence>
<name>A0A3E0E1A9_9BACT</name>
<organism evidence="2 3">
    <name type="scientific">Algoriphagus antarcticus</name>
    <dbReference type="NCBI Taxonomy" id="238540"/>
    <lineage>
        <taxon>Bacteria</taxon>
        <taxon>Pseudomonadati</taxon>
        <taxon>Bacteroidota</taxon>
        <taxon>Cytophagia</taxon>
        <taxon>Cytophagales</taxon>
        <taxon>Cyclobacteriaceae</taxon>
        <taxon>Algoriphagus</taxon>
    </lineage>
</organism>
<dbReference type="EMBL" id="QUNF01000003">
    <property type="protein sequence ID" value="REG91991.1"/>
    <property type="molecule type" value="Genomic_DNA"/>
</dbReference>
<evidence type="ECO:0000313" key="3">
    <source>
        <dbReference type="Proteomes" id="UP000256405"/>
    </source>
</evidence>
<evidence type="ECO:0000313" key="2">
    <source>
        <dbReference type="EMBL" id="REG91991.1"/>
    </source>
</evidence>
<keyword evidence="1" id="KW-0732">Signal</keyword>
<gene>
    <name evidence="2" type="ORF">C8N25_10368</name>
</gene>
<evidence type="ECO:0000256" key="1">
    <source>
        <dbReference type="SAM" id="SignalP"/>
    </source>
</evidence>